<evidence type="ECO:0000313" key="1">
    <source>
        <dbReference type="EMBL" id="KAJ3579954.1"/>
    </source>
</evidence>
<dbReference type="EMBL" id="JANPWZ010000041">
    <property type="protein sequence ID" value="KAJ3579954.1"/>
    <property type="molecule type" value="Genomic_DNA"/>
</dbReference>
<keyword evidence="2" id="KW-1185">Reference proteome</keyword>
<evidence type="ECO:0000313" key="2">
    <source>
        <dbReference type="Proteomes" id="UP001148614"/>
    </source>
</evidence>
<dbReference type="VEuPathDB" id="FungiDB:F4678DRAFT_480943"/>
<proteinExistence type="predicted"/>
<comment type="caution">
    <text evidence="1">The sequence shown here is derived from an EMBL/GenBank/DDBJ whole genome shotgun (WGS) entry which is preliminary data.</text>
</comment>
<name>A0A9W8TRX4_9PEZI</name>
<protein>
    <submittedName>
        <fullName evidence="1">Uncharacterized protein</fullName>
    </submittedName>
</protein>
<dbReference type="AlphaFoldDB" id="A0A9W8TRX4"/>
<dbReference type="Proteomes" id="UP001148614">
    <property type="component" value="Unassembled WGS sequence"/>
</dbReference>
<accession>A0A9W8TRX4</accession>
<reference evidence="1" key="1">
    <citation type="submission" date="2022-07" db="EMBL/GenBank/DDBJ databases">
        <title>Genome Sequence of Xylaria arbuscula.</title>
        <authorList>
            <person name="Buettner E."/>
        </authorList>
    </citation>
    <scope>NUCLEOTIDE SEQUENCE</scope>
    <source>
        <strain evidence="1">VT107</strain>
    </source>
</reference>
<gene>
    <name evidence="1" type="ORF">NPX13_g598</name>
</gene>
<sequence length="279" mass="31338">MSIAQSFSCALLFENSYDISPKQLKNVIAMSSGNSLFIDASLLCDPISPPERTKLKHVVGNVGKPGIALLVPPIEPNIMTLGIERWHLINFNAWDGQTRDSFTDSSLHIWFTGFRQEVDIGHSGGQDKELYILESVVALHAKAEWIADLDIMKCAESFSLIHRHTQVSPTTWLTLKSGKPQVARSTSSFNCGEEGHRSDYQQQKGPLVAVENWSELLTDTQKNCIFLAKGNWQARLAAMMICVRMKRKVCLLPNDVCWDCVNLFKSHSHDLEDPIVYIH</sequence>
<organism evidence="1 2">
    <name type="scientific">Xylaria arbuscula</name>
    <dbReference type="NCBI Taxonomy" id="114810"/>
    <lineage>
        <taxon>Eukaryota</taxon>
        <taxon>Fungi</taxon>
        <taxon>Dikarya</taxon>
        <taxon>Ascomycota</taxon>
        <taxon>Pezizomycotina</taxon>
        <taxon>Sordariomycetes</taxon>
        <taxon>Xylariomycetidae</taxon>
        <taxon>Xylariales</taxon>
        <taxon>Xylariaceae</taxon>
        <taxon>Xylaria</taxon>
    </lineage>
</organism>